<proteinExistence type="predicted"/>
<feature type="region of interest" description="Disordered" evidence="1">
    <location>
        <begin position="1"/>
        <end position="34"/>
    </location>
</feature>
<sequence length="129" mass="14230">MSQKNVQNKGDTIRPVGERHSIRDSLHGVSPESRTLGDVMKKKEILFSVTEAVRIATIVKKTGSAPGGEILLPIEEKVASLIGKHAIEGHPRGHDSLAAEIPLSRVSLSLKEQEQMLQICWKIILMIYL</sequence>
<reference evidence="4" key="1">
    <citation type="submission" date="2012-12" db="EMBL/GenBank/DDBJ databases">
        <authorList>
            <person name="Hellsten U."/>
            <person name="Grimwood J."/>
            <person name="Chapman J.A."/>
            <person name="Shapiro H."/>
            <person name="Aerts A."/>
            <person name="Otillar R.P."/>
            <person name="Terry A.Y."/>
            <person name="Boore J.L."/>
            <person name="Simakov O."/>
            <person name="Marletaz F."/>
            <person name="Cho S.-J."/>
            <person name="Edsinger-Gonzales E."/>
            <person name="Havlak P."/>
            <person name="Kuo D.-H."/>
            <person name="Larsson T."/>
            <person name="Lv J."/>
            <person name="Arendt D."/>
            <person name="Savage R."/>
            <person name="Osoegawa K."/>
            <person name="de Jong P."/>
            <person name="Lindberg D.R."/>
            <person name="Seaver E.C."/>
            <person name="Weisblat D.A."/>
            <person name="Putnam N.H."/>
            <person name="Grigoriev I.V."/>
            <person name="Rokhsar D.S."/>
        </authorList>
    </citation>
    <scope>NUCLEOTIDE SEQUENCE</scope>
    <source>
        <strain evidence="4">I ESC-2004</strain>
    </source>
</reference>
<accession>R7UYJ3</accession>
<evidence type="ECO:0000313" key="3">
    <source>
        <dbReference type="EnsemblMetazoa" id="CapteP226067"/>
    </source>
</evidence>
<reference evidence="2 4" key="2">
    <citation type="journal article" date="2013" name="Nature">
        <title>Insights into bilaterian evolution from three spiralian genomes.</title>
        <authorList>
            <person name="Simakov O."/>
            <person name="Marletaz F."/>
            <person name="Cho S.J."/>
            <person name="Edsinger-Gonzales E."/>
            <person name="Havlak P."/>
            <person name="Hellsten U."/>
            <person name="Kuo D.H."/>
            <person name="Larsson T."/>
            <person name="Lv J."/>
            <person name="Arendt D."/>
            <person name="Savage R."/>
            <person name="Osoegawa K."/>
            <person name="de Jong P."/>
            <person name="Grimwood J."/>
            <person name="Chapman J.A."/>
            <person name="Shapiro H."/>
            <person name="Aerts A."/>
            <person name="Otillar R.P."/>
            <person name="Terry A.Y."/>
            <person name="Boore J.L."/>
            <person name="Grigoriev I.V."/>
            <person name="Lindberg D.R."/>
            <person name="Seaver E.C."/>
            <person name="Weisblat D.A."/>
            <person name="Putnam N.H."/>
            <person name="Rokhsar D.S."/>
        </authorList>
    </citation>
    <scope>NUCLEOTIDE SEQUENCE</scope>
    <source>
        <strain evidence="2 4">I ESC-2004</strain>
    </source>
</reference>
<dbReference type="EnsemblMetazoa" id="CapteT226067">
    <property type="protein sequence ID" value="CapteP226067"/>
    <property type="gene ID" value="CapteG226067"/>
</dbReference>
<evidence type="ECO:0000256" key="1">
    <source>
        <dbReference type="SAM" id="MobiDB-lite"/>
    </source>
</evidence>
<feature type="compositionally biased region" description="Basic and acidic residues" evidence="1">
    <location>
        <begin position="16"/>
        <end position="26"/>
    </location>
</feature>
<dbReference type="HOGENOM" id="CLU_1950818_0_0_1"/>
<dbReference type="EMBL" id="AMQN01006753">
    <property type="status" value="NOT_ANNOTATED_CDS"/>
    <property type="molecule type" value="Genomic_DNA"/>
</dbReference>
<organism evidence="2">
    <name type="scientific">Capitella teleta</name>
    <name type="common">Polychaete worm</name>
    <dbReference type="NCBI Taxonomy" id="283909"/>
    <lineage>
        <taxon>Eukaryota</taxon>
        <taxon>Metazoa</taxon>
        <taxon>Spiralia</taxon>
        <taxon>Lophotrochozoa</taxon>
        <taxon>Annelida</taxon>
        <taxon>Polychaeta</taxon>
        <taxon>Sedentaria</taxon>
        <taxon>Scolecida</taxon>
        <taxon>Capitellidae</taxon>
        <taxon>Capitella</taxon>
    </lineage>
</organism>
<evidence type="ECO:0000313" key="2">
    <source>
        <dbReference type="EMBL" id="ELU08496.1"/>
    </source>
</evidence>
<feature type="compositionally biased region" description="Polar residues" evidence="1">
    <location>
        <begin position="1"/>
        <end position="10"/>
    </location>
</feature>
<protein>
    <submittedName>
        <fullName evidence="2 3">Uncharacterized protein</fullName>
    </submittedName>
</protein>
<keyword evidence="4" id="KW-1185">Reference proteome</keyword>
<name>R7UYJ3_CAPTE</name>
<evidence type="ECO:0000313" key="4">
    <source>
        <dbReference type="Proteomes" id="UP000014760"/>
    </source>
</evidence>
<dbReference type="Proteomes" id="UP000014760">
    <property type="component" value="Unassembled WGS sequence"/>
</dbReference>
<dbReference type="EMBL" id="KB299052">
    <property type="protein sequence ID" value="ELU08496.1"/>
    <property type="molecule type" value="Genomic_DNA"/>
</dbReference>
<dbReference type="AlphaFoldDB" id="R7UYJ3"/>
<reference evidence="3" key="3">
    <citation type="submission" date="2015-06" db="UniProtKB">
        <authorList>
            <consortium name="EnsemblMetazoa"/>
        </authorList>
    </citation>
    <scope>IDENTIFICATION</scope>
</reference>
<gene>
    <name evidence="2" type="ORF">CAPTEDRAFT_226067</name>
</gene>